<feature type="compositionally biased region" description="Basic and acidic residues" evidence="1">
    <location>
        <begin position="73"/>
        <end position="89"/>
    </location>
</feature>
<dbReference type="Proteomes" id="UP000306740">
    <property type="component" value="Unassembled WGS sequence"/>
</dbReference>
<feature type="compositionally biased region" description="Polar residues" evidence="1">
    <location>
        <begin position="104"/>
        <end position="114"/>
    </location>
</feature>
<feature type="region of interest" description="Disordered" evidence="1">
    <location>
        <begin position="73"/>
        <end position="162"/>
    </location>
</feature>
<evidence type="ECO:0000313" key="4">
    <source>
        <dbReference type="EMBL" id="TNC49959.1"/>
    </source>
</evidence>
<dbReference type="AlphaFoldDB" id="A0A5C4MYS3"/>
<comment type="caution">
    <text evidence="4">The sequence shown here is derived from an EMBL/GenBank/DDBJ whole genome shotgun (WGS) entry which is preliminary data.</text>
</comment>
<proteinExistence type="predicted"/>
<dbReference type="RefSeq" id="WP_139105382.1">
    <property type="nucleotide sequence ID" value="NZ_VDFR01000020.1"/>
</dbReference>
<feature type="transmembrane region" description="Helical" evidence="2">
    <location>
        <begin position="44"/>
        <end position="65"/>
    </location>
</feature>
<evidence type="ECO:0008006" key="6">
    <source>
        <dbReference type="Google" id="ProtNLM"/>
    </source>
</evidence>
<gene>
    <name evidence="4" type="ORF">FHE65_04520</name>
    <name evidence="3" type="ORF">FHE65_04935</name>
</gene>
<keyword evidence="2" id="KW-1133">Transmembrane helix</keyword>
<evidence type="ECO:0000256" key="1">
    <source>
        <dbReference type="SAM" id="MobiDB-lite"/>
    </source>
</evidence>
<dbReference type="EMBL" id="VDFR01000021">
    <property type="protein sequence ID" value="TNC49736.1"/>
    <property type="molecule type" value="Genomic_DNA"/>
</dbReference>
<sequence>MIALGVLLIAMAVLVGVVVSVEATESVSVAFLGWDITTDGVGAFWIGAASMLVAVLGLALILRGFRRSYRVRKENRQLRKEHRRMEQQRAEGAVPAGTSDEPSHSSAYEPTSGPTAGEHADPLPGALPSTEATDGTADPAYGSDPVEREQVDPHRPPPPAGT</sequence>
<name>A0A5C4MYS3_9ACTN</name>
<keyword evidence="2" id="KW-0472">Membrane</keyword>
<dbReference type="EMBL" id="VDFR01000020">
    <property type="protein sequence ID" value="TNC49959.1"/>
    <property type="molecule type" value="Genomic_DNA"/>
</dbReference>
<accession>A0A5C4MYS3</accession>
<feature type="compositionally biased region" description="Basic and acidic residues" evidence="1">
    <location>
        <begin position="145"/>
        <end position="155"/>
    </location>
</feature>
<evidence type="ECO:0000313" key="5">
    <source>
        <dbReference type="Proteomes" id="UP000306740"/>
    </source>
</evidence>
<evidence type="ECO:0000313" key="3">
    <source>
        <dbReference type="EMBL" id="TNC49736.1"/>
    </source>
</evidence>
<organism evidence="4 5">
    <name type="scientific">Mumia zhuanghuii</name>
    <dbReference type="NCBI Taxonomy" id="2585211"/>
    <lineage>
        <taxon>Bacteria</taxon>
        <taxon>Bacillati</taxon>
        <taxon>Actinomycetota</taxon>
        <taxon>Actinomycetes</taxon>
        <taxon>Propionibacteriales</taxon>
        <taxon>Nocardioidaceae</taxon>
        <taxon>Mumia</taxon>
    </lineage>
</organism>
<protein>
    <recommendedName>
        <fullName evidence="6">Lipopolysaccharide assembly protein A domain-containing protein</fullName>
    </recommendedName>
</protein>
<reference evidence="4 5" key="1">
    <citation type="submission" date="2019-05" db="EMBL/GenBank/DDBJ databases">
        <title>Mumia sp. nov., isolated from the intestinal contents of plateau pika (Ochotona curzoniae) in the Qinghai-Tibet plateau of China.</title>
        <authorList>
            <person name="Tian Z."/>
        </authorList>
    </citation>
    <scope>NUCLEOTIDE SEQUENCE [LARGE SCALE GENOMIC DNA]</scope>
    <source>
        <strain evidence="5">527</strain>
        <strain evidence="4">Z527</strain>
    </source>
</reference>
<keyword evidence="2" id="KW-0812">Transmembrane</keyword>
<evidence type="ECO:0000256" key="2">
    <source>
        <dbReference type="SAM" id="Phobius"/>
    </source>
</evidence>